<dbReference type="RefSeq" id="WP_250429696.1">
    <property type="nucleotide sequence ID" value="NZ_JALPRR010000002.1"/>
</dbReference>
<dbReference type="EMBL" id="JBHUIM010000001">
    <property type="protein sequence ID" value="MFD2244930.1"/>
    <property type="molecule type" value="Genomic_DNA"/>
</dbReference>
<reference evidence="2" key="1">
    <citation type="journal article" date="2019" name="Int. J. Syst. Evol. Microbiol.">
        <title>The Global Catalogue of Microorganisms (GCM) 10K type strain sequencing project: providing services to taxonomists for standard genome sequencing and annotation.</title>
        <authorList>
            <consortium name="The Broad Institute Genomics Platform"/>
            <consortium name="The Broad Institute Genome Sequencing Center for Infectious Disease"/>
            <person name="Wu L."/>
            <person name="Ma J."/>
        </authorList>
    </citation>
    <scope>NUCLEOTIDE SEQUENCE [LARGE SCALE GENOMIC DNA]</scope>
    <source>
        <strain evidence="2">CGMCC 4.1782</strain>
    </source>
</reference>
<organism evidence="1 2">
    <name type="scientific">Pontibacter ruber</name>
    <dbReference type="NCBI Taxonomy" id="1343895"/>
    <lineage>
        <taxon>Bacteria</taxon>
        <taxon>Pseudomonadati</taxon>
        <taxon>Bacteroidota</taxon>
        <taxon>Cytophagia</taxon>
        <taxon>Cytophagales</taxon>
        <taxon>Hymenobacteraceae</taxon>
        <taxon>Pontibacter</taxon>
    </lineage>
</organism>
<name>A0ABW5CVA6_9BACT</name>
<comment type="caution">
    <text evidence="1">The sequence shown here is derived from an EMBL/GenBank/DDBJ whole genome shotgun (WGS) entry which is preliminary data.</text>
</comment>
<dbReference type="Proteomes" id="UP001597374">
    <property type="component" value="Unassembled WGS sequence"/>
</dbReference>
<evidence type="ECO:0000313" key="2">
    <source>
        <dbReference type="Proteomes" id="UP001597374"/>
    </source>
</evidence>
<accession>A0ABW5CVA6</accession>
<protein>
    <submittedName>
        <fullName evidence="1">Uncharacterized protein</fullName>
    </submittedName>
</protein>
<gene>
    <name evidence="1" type="ORF">ACFSKP_01615</name>
</gene>
<proteinExistence type="predicted"/>
<keyword evidence="2" id="KW-1185">Reference proteome</keyword>
<evidence type="ECO:0000313" key="1">
    <source>
        <dbReference type="EMBL" id="MFD2244930.1"/>
    </source>
</evidence>
<sequence>MARISVELIEALRQTALRLAKGDTYQWGHMGSCNCGHLAQTITQHSKGEIHGAAMWRYGDWREQLRDYCPQSGLPLDQIIDQMLDFGFTRDELTHLERLSHPLVLARLPIEERNLRHNIRDDVVLYLQTWANMLQDEFLSKVKLEPQTLIGKSIEDLYSISVY</sequence>